<dbReference type="Proteomes" id="UP001239111">
    <property type="component" value="Chromosome 3"/>
</dbReference>
<reference evidence="1" key="1">
    <citation type="submission" date="2023-04" db="EMBL/GenBank/DDBJ databases">
        <title>A chromosome-level genome assembly of the parasitoid wasp Eretmocerus hayati.</title>
        <authorList>
            <person name="Zhong Y."/>
            <person name="Liu S."/>
            <person name="Liu Y."/>
        </authorList>
    </citation>
    <scope>NUCLEOTIDE SEQUENCE</scope>
    <source>
        <strain evidence="1">ZJU_SS_LIU_2023</strain>
    </source>
</reference>
<accession>A0ACC2NFR7</accession>
<protein>
    <submittedName>
        <fullName evidence="1">Uncharacterized protein</fullName>
    </submittedName>
</protein>
<sequence length="175" mass="20001">MELTTIDNDIGSRSSAMHSESNTIEESDDYERLSHEAGSSRGQSSSSQAENLEPCAAMRRRLEQQHNILTEEFSDLDHSRQFLSRNQDFLSAYLINYMQDNPNLADHQRRFLSQLREIQRIQMAEYENACNRVIDSSRELGATVAEINRLSGGFQESDCRVSQNFLLDDQSGESE</sequence>
<name>A0ACC2NFR7_9HYME</name>
<keyword evidence="2" id="KW-1185">Reference proteome</keyword>
<proteinExistence type="predicted"/>
<gene>
    <name evidence="1" type="ORF">QAD02_001188</name>
</gene>
<dbReference type="EMBL" id="CM056743">
    <property type="protein sequence ID" value="KAJ8669929.1"/>
    <property type="molecule type" value="Genomic_DNA"/>
</dbReference>
<organism evidence="1 2">
    <name type="scientific">Eretmocerus hayati</name>
    <dbReference type="NCBI Taxonomy" id="131215"/>
    <lineage>
        <taxon>Eukaryota</taxon>
        <taxon>Metazoa</taxon>
        <taxon>Ecdysozoa</taxon>
        <taxon>Arthropoda</taxon>
        <taxon>Hexapoda</taxon>
        <taxon>Insecta</taxon>
        <taxon>Pterygota</taxon>
        <taxon>Neoptera</taxon>
        <taxon>Endopterygota</taxon>
        <taxon>Hymenoptera</taxon>
        <taxon>Apocrita</taxon>
        <taxon>Proctotrupomorpha</taxon>
        <taxon>Chalcidoidea</taxon>
        <taxon>Aphelinidae</taxon>
        <taxon>Aphelininae</taxon>
        <taxon>Eretmocerus</taxon>
    </lineage>
</organism>
<evidence type="ECO:0000313" key="2">
    <source>
        <dbReference type="Proteomes" id="UP001239111"/>
    </source>
</evidence>
<comment type="caution">
    <text evidence="1">The sequence shown here is derived from an EMBL/GenBank/DDBJ whole genome shotgun (WGS) entry which is preliminary data.</text>
</comment>
<evidence type="ECO:0000313" key="1">
    <source>
        <dbReference type="EMBL" id="KAJ8669929.1"/>
    </source>
</evidence>